<dbReference type="Gene3D" id="3.30.40.10">
    <property type="entry name" value="Zinc/RING finger domain, C3HC4 (zinc finger)"/>
    <property type="match status" value="1"/>
</dbReference>
<dbReference type="GO" id="GO:0070936">
    <property type="term" value="P:protein K48-linked ubiquitination"/>
    <property type="evidence" value="ECO:0007669"/>
    <property type="project" value="UniProtKB-ARBA"/>
</dbReference>
<dbReference type="InterPro" id="IPR001370">
    <property type="entry name" value="BIR_rpt"/>
</dbReference>
<reference evidence="9" key="1">
    <citation type="journal article" date="2023" name="Genome Biol. Evol.">
        <title>Long-read-based Genome Assembly of Drosophila gunungcola Reveals Fewer Chemosensory Genes in Flower-breeding Species.</title>
        <authorList>
            <person name="Negi A."/>
            <person name="Liao B.Y."/>
            <person name="Yeh S.D."/>
        </authorList>
    </citation>
    <scope>NUCLEOTIDE SEQUENCE</scope>
    <source>
        <strain evidence="9">Sukarami</strain>
    </source>
</reference>
<dbReference type="GO" id="GO:0048471">
    <property type="term" value="C:perinuclear region of cytoplasm"/>
    <property type="evidence" value="ECO:0007669"/>
    <property type="project" value="UniProtKB-ARBA"/>
</dbReference>
<comment type="similarity">
    <text evidence="1">Belongs to the IAP family.</text>
</comment>
<organism evidence="9 10">
    <name type="scientific">Drosophila gunungcola</name>
    <name type="common">fruit fly</name>
    <dbReference type="NCBI Taxonomy" id="103775"/>
    <lineage>
        <taxon>Eukaryota</taxon>
        <taxon>Metazoa</taxon>
        <taxon>Ecdysozoa</taxon>
        <taxon>Arthropoda</taxon>
        <taxon>Hexapoda</taxon>
        <taxon>Insecta</taxon>
        <taxon>Pterygota</taxon>
        <taxon>Neoptera</taxon>
        <taxon>Endopterygota</taxon>
        <taxon>Diptera</taxon>
        <taxon>Brachycera</taxon>
        <taxon>Muscomorpha</taxon>
        <taxon>Ephydroidea</taxon>
        <taxon>Drosophilidae</taxon>
        <taxon>Drosophila</taxon>
        <taxon>Sophophora</taxon>
    </lineage>
</organism>
<evidence type="ECO:0000313" key="10">
    <source>
        <dbReference type="Proteomes" id="UP001059596"/>
    </source>
</evidence>
<dbReference type="GO" id="GO:0031625">
    <property type="term" value="F:ubiquitin protein ligase binding"/>
    <property type="evidence" value="ECO:0007669"/>
    <property type="project" value="UniProtKB-ARBA"/>
</dbReference>
<dbReference type="GO" id="GO:0005634">
    <property type="term" value="C:nucleus"/>
    <property type="evidence" value="ECO:0007669"/>
    <property type="project" value="TreeGrafter"/>
</dbReference>
<accession>A0A9P9YGS5</accession>
<evidence type="ECO:0000256" key="5">
    <source>
        <dbReference type="ARBA" id="ARBA00022833"/>
    </source>
</evidence>
<evidence type="ECO:0000313" key="9">
    <source>
        <dbReference type="EMBL" id="KAI8036323.1"/>
    </source>
</evidence>
<dbReference type="FunFam" id="3.30.40.10:FF:000184">
    <property type="entry name" value="Baculoviral IAP repeat containing 2"/>
    <property type="match status" value="1"/>
</dbReference>
<keyword evidence="5" id="KW-0862">Zinc</keyword>
<dbReference type="GO" id="GO:0043066">
    <property type="term" value="P:negative regulation of apoptotic process"/>
    <property type="evidence" value="ECO:0007669"/>
    <property type="project" value="TreeGrafter"/>
</dbReference>
<dbReference type="CDD" id="cd00022">
    <property type="entry name" value="BIR"/>
    <property type="match status" value="3"/>
</dbReference>
<name>A0A9P9YGS5_9MUSC</name>
<dbReference type="GO" id="GO:0051726">
    <property type="term" value="P:regulation of cell cycle"/>
    <property type="evidence" value="ECO:0007669"/>
    <property type="project" value="TreeGrafter"/>
</dbReference>
<dbReference type="SMART" id="SM00184">
    <property type="entry name" value="RING"/>
    <property type="match status" value="1"/>
</dbReference>
<dbReference type="AlphaFoldDB" id="A0A9P9YGS5"/>
<dbReference type="GO" id="GO:0006915">
    <property type="term" value="P:apoptotic process"/>
    <property type="evidence" value="ECO:0007669"/>
    <property type="project" value="UniProtKB-KW"/>
</dbReference>
<dbReference type="SUPFAM" id="SSF57924">
    <property type="entry name" value="Inhibitor of apoptosis (IAP) repeat"/>
    <property type="match status" value="3"/>
</dbReference>
<dbReference type="GO" id="GO:0022416">
    <property type="term" value="P:chaeta development"/>
    <property type="evidence" value="ECO:0007669"/>
    <property type="project" value="UniProtKB-ARBA"/>
</dbReference>
<evidence type="ECO:0000256" key="4">
    <source>
        <dbReference type="ARBA" id="ARBA00022771"/>
    </source>
</evidence>
<dbReference type="CDD" id="cd14321">
    <property type="entry name" value="UBA_IAPs"/>
    <property type="match status" value="1"/>
</dbReference>
<dbReference type="Proteomes" id="UP001059596">
    <property type="component" value="Unassembled WGS sequence"/>
</dbReference>
<evidence type="ECO:0000256" key="7">
    <source>
        <dbReference type="SAM" id="SignalP"/>
    </source>
</evidence>
<proteinExistence type="inferred from homology"/>
<dbReference type="InterPro" id="IPR013083">
    <property type="entry name" value="Znf_RING/FYVE/PHD"/>
</dbReference>
<evidence type="ECO:0000256" key="2">
    <source>
        <dbReference type="ARBA" id="ARBA00022703"/>
    </source>
</evidence>
<dbReference type="CDD" id="cd16713">
    <property type="entry name" value="RING-HC_BIRC2_3_7"/>
    <property type="match status" value="1"/>
</dbReference>
<dbReference type="Gene3D" id="1.10.1170.10">
    <property type="entry name" value="Inhibitor Of Apoptosis Protein (2mihbC-IAP-1), Chain A"/>
    <property type="match status" value="3"/>
</dbReference>
<sequence>MHSLLQILLANCLGVSIAPHSVGTFGAFGHTVAGINKFTFLLLPCYYFPPRWLRILLVWFHYIIGEGEDPSHPGQTRHTMTEQHMELESMRLATFGEWPLNAPVSAEDLVTNGFFATGNWLEAECHFCHVRIDHWEYGDQVAERHRRSSPICSMVLAPNHCGNIPRSQENDQEGNSVVDSPHQATTCACPDLLLEANRLETFKDWPNPNITPQALAKAGFYYLNRLDHVKCVFCNGVIAKWEKNDNAFDEHRRFFPQCPRVQMGPLIEFAAGKNLDELGIQPTSLPQRPKYACVEARMRTFADWPIANIQPASDLAQAGLYYQKIGDQVRCFHCNIGLRSWQKEDEPWHEHAKWSPKCQFVLLAKGPAYVNEVLEATAANARSPPATAPAPSLQADALMDEAPAKEALALGIDGGVVRNAIQRKLSSSGCAFSTLDELLHAIFDEVGAEAALEVREPPQPSAPFMETCQATTSKAAAAVPVLVADSIPAKPQGVAEVSRLTDQLQKVSVASATPNGNLSLEEENRQLKDARLCKVCLDEEVGVVFLPCGHLATCNQCAPSVVNCPMCRADIKGFVRTFLS</sequence>
<keyword evidence="3" id="KW-0479">Metal-binding</keyword>
<dbReference type="SMART" id="SM00238">
    <property type="entry name" value="BIR"/>
    <property type="match status" value="3"/>
</dbReference>
<dbReference type="GO" id="GO:0004869">
    <property type="term" value="F:cysteine-type endopeptidase inhibitor activity"/>
    <property type="evidence" value="ECO:0007669"/>
    <property type="project" value="UniProtKB-ARBA"/>
</dbReference>
<comment type="caution">
    <text evidence="9">The sequence shown here is derived from an EMBL/GenBank/DDBJ whole genome shotgun (WGS) entry which is preliminary data.</text>
</comment>
<dbReference type="InterPro" id="IPR001841">
    <property type="entry name" value="Znf_RING"/>
</dbReference>
<evidence type="ECO:0000259" key="8">
    <source>
        <dbReference type="PROSITE" id="PS50089"/>
    </source>
</evidence>
<keyword evidence="4 6" id="KW-0863">Zinc-finger</keyword>
<dbReference type="GO" id="GO:0061630">
    <property type="term" value="F:ubiquitin protein ligase activity"/>
    <property type="evidence" value="ECO:0007669"/>
    <property type="project" value="TreeGrafter"/>
</dbReference>
<evidence type="ECO:0000256" key="1">
    <source>
        <dbReference type="ARBA" id="ARBA00006672"/>
    </source>
</evidence>
<dbReference type="Pfam" id="PF00653">
    <property type="entry name" value="BIR"/>
    <property type="match status" value="3"/>
</dbReference>
<evidence type="ECO:0000256" key="3">
    <source>
        <dbReference type="ARBA" id="ARBA00022723"/>
    </source>
</evidence>
<dbReference type="PANTHER" id="PTHR10044:SF139">
    <property type="entry name" value="DEATH-ASSOCIATED INHIBITOR OF APOPTOSIS 2"/>
    <property type="match status" value="1"/>
</dbReference>
<dbReference type="GO" id="GO:0005829">
    <property type="term" value="C:cytosol"/>
    <property type="evidence" value="ECO:0007669"/>
    <property type="project" value="UniProtKB-ARBA"/>
</dbReference>
<dbReference type="PROSITE" id="PS50143">
    <property type="entry name" value="BIR_REPEAT_2"/>
    <property type="match status" value="3"/>
</dbReference>
<dbReference type="FunFam" id="1.10.1170.10:FF:000031">
    <property type="entry name" value="Apoptosis 2 inhibitor-like Protein"/>
    <property type="match status" value="1"/>
</dbReference>
<dbReference type="FunFam" id="1.10.1170.10:FF:000029">
    <property type="entry name" value="Death-associated inhibitor of apoptosis 2"/>
    <property type="match status" value="1"/>
</dbReference>
<keyword evidence="10" id="KW-1185">Reference proteome</keyword>
<feature type="chain" id="PRO_5040139067" description="RING-type domain-containing protein" evidence="7">
    <location>
        <begin position="18"/>
        <end position="580"/>
    </location>
</feature>
<dbReference type="PROSITE" id="PS01282">
    <property type="entry name" value="BIR_REPEAT_1"/>
    <property type="match status" value="3"/>
</dbReference>
<protein>
    <recommendedName>
        <fullName evidence="8">RING-type domain-containing protein</fullName>
    </recommendedName>
</protein>
<dbReference type="PROSITE" id="PS50089">
    <property type="entry name" value="ZF_RING_2"/>
    <property type="match status" value="1"/>
</dbReference>
<keyword evidence="7" id="KW-0732">Signal</keyword>
<dbReference type="FunFam" id="1.10.1170.10:FF:000002">
    <property type="entry name" value="Baculoviral IAP repeat containing 7"/>
    <property type="match status" value="1"/>
</dbReference>
<feature type="domain" description="RING-type" evidence="8">
    <location>
        <begin position="533"/>
        <end position="568"/>
    </location>
</feature>
<dbReference type="GO" id="GO:0031398">
    <property type="term" value="P:positive regulation of protein ubiquitination"/>
    <property type="evidence" value="ECO:0007669"/>
    <property type="project" value="TreeGrafter"/>
</dbReference>
<dbReference type="GO" id="GO:0043027">
    <property type="term" value="F:cysteine-type endopeptidase inhibitor activity involved in apoptotic process"/>
    <property type="evidence" value="ECO:0007669"/>
    <property type="project" value="UniProtKB-ARBA"/>
</dbReference>
<keyword evidence="2" id="KW-0053">Apoptosis</keyword>
<dbReference type="GO" id="GO:0008270">
    <property type="term" value="F:zinc ion binding"/>
    <property type="evidence" value="ECO:0007669"/>
    <property type="project" value="UniProtKB-KW"/>
</dbReference>
<dbReference type="Gene3D" id="1.10.8.10">
    <property type="entry name" value="DNA helicase RuvA subunit, C-terminal domain"/>
    <property type="match status" value="1"/>
</dbReference>
<evidence type="ECO:0000256" key="6">
    <source>
        <dbReference type="PROSITE-ProRule" id="PRU00175"/>
    </source>
</evidence>
<dbReference type="Pfam" id="PF13920">
    <property type="entry name" value="zf-C3HC4_3"/>
    <property type="match status" value="1"/>
</dbReference>
<dbReference type="EMBL" id="JAMKOV010000021">
    <property type="protein sequence ID" value="KAI8036323.1"/>
    <property type="molecule type" value="Genomic_DNA"/>
</dbReference>
<dbReference type="PANTHER" id="PTHR10044">
    <property type="entry name" value="INHIBITOR OF APOPTOSIS"/>
    <property type="match status" value="1"/>
</dbReference>
<dbReference type="GO" id="GO:0089720">
    <property type="term" value="F:caspase binding"/>
    <property type="evidence" value="ECO:0007669"/>
    <property type="project" value="UniProtKB-ARBA"/>
</dbReference>
<dbReference type="InterPro" id="IPR050784">
    <property type="entry name" value="IAP"/>
</dbReference>
<feature type="signal peptide" evidence="7">
    <location>
        <begin position="1"/>
        <end position="17"/>
    </location>
</feature>
<gene>
    <name evidence="9" type="ORF">M5D96_010916</name>
</gene>